<evidence type="ECO:0000313" key="2">
    <source>
        <dbReference type="EMBL" id="PIC21657.1"/>
    </source>
</evidence>
<accession>A0A2G5T2Z7</accession>
<evidence type="ECO:0000256" key="1">
    <source>
        <dbReference type="SAM" id="MobiDB-lite"/>
    </source>
</evidence>
<comment type="caution">
    <text evidence="2">The sequence shown here is derived from an EMBL/GenBank/DDBJ whole genome shotgun (WGS) entry which is preliminary data.</text>
</comment>
<organism evidence="2 3">
    <name type="scientific">Caenorhabditis nigoni</name>
    <dbReference type="NCBI Taxonomy" id="1611254"/>
    <lineage>
        <taxon>Eukaryota</taxon>
        <taxon>Metazoa</taxon>
        <taxon>Ecdysozoa</taxon>
        <taxon>Nematoda</taxon>
        <taxon>Chromadorea</taxon>
        <taxon>Rhabditida</taxon>
        <taxon>Rhabditina</taxon>
        <taxon>Rhabditomorpha</taxon>
        <taxon>Rhabditoidea</taxon>
        <taxon>Rhabditidae</taxon>
        <taxon>Peloderinae</taxon>
        <taxon>Caenorhabditis</taxon>
    </lineage>
</organism>
<protein>
    <submittedName>
        <fullName evidence="2">Uncharacterized protein</fullName>
    </submittedName>
</protein>
<feature type="region of interest" description="Disordered" evidence="1">
    <location>
        <begin position="65"/>
        <end position="105"/>
    </location>
</feature>
<dbReference type="AlphaFoldDB" id="A0A2G5T2Z7"/>
<reference evidence="3" key="1">
    <citation type="submission" date="2017-10" db="EMBL/GenBank/DDBJ databases">
        <title>Rapid genome shrinkage in a self-fertile nematode reveals novel sperm competition proteins.</title>
        <authorList>
            <person name="Yin D."/>
            <person name="Schwarz E.M."/>
            <person name="Thomas C.G."/>
            <person name="Felde R.L."/>
            <person name="Korf I.F."/>
            <person name="Cutter A.D."/>
            <person name="Schartner C.M."/>
            <person name="Ralston E.J."/>
            <person name="Meyer B.J."/>
            <person name="Haag E.S."/>
        </authorList>
    </citation>
    <scope>NUCLEOTIDE SEQUENCE [LARGE SCALE GENOMIC DNA]</scope>
    <source>
        <strain evidence="3">JU1422</strain>
    </source>
</reference>
<proteinExistence type="predicted"/>
<keyword evidence="3" id="KW-1185">Reference proteome</keyword>
<dbReference type="Proteomes" id="UP000230233">
    <property type="component" value="Chromosome X"/>
</dbReference>
<name>A0A2G5T2Z7_9PELO</name>
<dbReference type="EMBL" id="PDUG01000006">
    <property type="protein sequence ID" value="PIC21657.1"/>
    <property type="molecule type" value="Genomic_DNA"/>
</dbReference>
<evidence type="ECO:0000313" key="3">
    <source>
        <dbReference type="Proteomes" id="UP000230233"/>
    </source>
</evidence>
<gene>
    <name evidence="2" type="primary">Cnig_chr_X.g26417</name>
    <name evidence="2" type="ORF">B9Z55_026417</name>
</gene>
<sequence length="135" mass="14967">MFKVLENANQERDRRIAHFQTDARLDQAVIDGLREQTNRDADIIDFFDNERKAYEPVFVRCAGSNKEVETGPPTSSIVDKGSGMLRSTRHPAMTPRFDAGSPMSDLSNNRLRVSISKQAGVCHDAGSITGSPERS</sequence>